<reference evidence="2 3" key="1">
    <citation type="submission" date="2015-07" db="EMBL/GenBank/DDBJ databases">
        <title>Genome analysis of myxobacterium Chondromyces crocatus Cm c5 reveals a high potential for natural compound synthesis and the genetic basis for the loss of fruiting body formation.</title>
        <authorList>
            <person name="Zaburannyi N."/>
            <person name="Bunk B."/>
            <person name="Maier J."/>
            <person name="Overmann J."/>
            <person name="Mueller R."/>
        </authorList>
    </citation>
    <scope>NUCLEOTIDE SEQUENCE [LARGE SCALE GENOMIC DNA]</scope>
    <source>
        <strain evidence="2 3">Cm c5</strain>
    </source>
</reference>
<dbReference type="KEGG" id="ccro:CMC5_071880"/>
<name>A0A0K1EPV5_CHOCO</name>
<proteinExistence type="predicted"/>
<sequence length="144" mass="15703">MAADQIIARLRSIFDAFTTRGDASHLLECLTEETVYQISIGPGTPVANEYVGKEAITEYFRGLPANVQHISLNIHDYFANDQKGVVTGDETLRIVKDGTVFYTQWATIFTFDGDKITHVMVVENLGALSQAYGVPHAGPPSIAA</sequence>
<gene>
    <name evidence="2" type="ORF">CMC5_071880</name>
</gene>
<evidence type="ECO:0000313" key="3">
    <source>
        <dbReference type="Proteomes" id="UP000067626"/>
    </source>
</evidence>
<dbReference type="RefSeq" id="WP_050434507.1">
    <property type="nucleotide sequence ID" value="NZ_CP012159.1"/>
</dbReference>
<protein>
    <recommendedName>
        <fullName evidence="1">SnoaL-like domain-containing protein</fullName>
    </recommendedName>
</protein>
<accession>A0A0K1EPV5</accession>
<feature type="domain" description="SnoaL-like" evidence="1">
    <location>
        <begin position="11"/>
        <end position="118"/>
    </location>
</feature>
<evidence type="ECO:0000259" key="1">
    <source>
        <dbReference type="Pfam" id="PF12680"/>
    </source>
</evidence>
<keyword evidence="3" id="KW-1185">Reference proteome</keyword>
<evidence type="ECO:0000313" key="2">
    <source>
        <dbReference type="EMBL" id="AKT42960.1"/>
    </source>
</evidence>
<dbReference type="InterPro" id="IPR037401">
    <property type="entry name" value="SnoaL-like"/>
</dbReference>
<dbReference type="Gene3D" id="3.10.450.50">
    <property type="match status" value="1"/>
</dbReference>
<dbReference type="SUPFAM" id="SSF54427">
    <property type="entry name" value="NTF2-like"/>
    <property type="match status" value="1"/>
</dbReference>
<organism evidence="2 3">
    <name type="scientific">Chondromyces crocatus</name>
    <dbReference type="NCBI Taxonomy" id="52"/>
    <lineage>
        <taxon>Bacteria</taxon>
        <taxon>Pseudomonadati</taxon>
        <taxon>Myxococcota</taxon>
        <taxon>Polyangia</taxon>
        <taxon>Polyangiales</taxon>
        <taxon>Polyangiaceae</taxon>
        <taxon>Chondromyces</taxon>
    </lineage>
</organism>
<dbReference type="AlphaFoldDB" id="A0A0K1EPV5"/>
<dbReference type="EMBL" id="CP012159">
    <property type="protein sequence ID" value="AKT42960.1"/>
    <property type="molecule type" value="Genomic_DNA"/>
</dbReference>
<dbReference type="Pfam" id="PF12680">
    <property type="entry name" value="SnoaL_2"/>
    <property type="match status" value="1"/>
</dbReference>
<dbReference type="InterPro" id="IPR032710">
    <property type="entry name" value="NTF2-like_dom_sf"/>
</dbReference>
<dbReference type="Proteomes" id="UP000067626">
    <property type="component" value="Chromosome"/>
</dbReference>